<organism evidence="10 11">
    <name type="scientific">Ktedonospora formicarum</name>
    <dbReference type="NCBI Taxonomy" id="2778364"/>
    <lineage>
        <taxon>Bacteria</taxon>
        <taxon>Bacillati</taxon>
        <taxon>Chloroflexota</taxon>
        <taxon>Ktedonobacteria</taxon>
        <taxon>Ktedonobacterales</taxon>
        <taxon>Ktedonobacteraceae</taxon>
        <taxon>Ktedonospora</taxon>
    </lineage>
</organism>
<evidence type="ECO:0000313" key="11">
    <source>
        <dbReference type="Proteomes" id="UP000612362"/>
    </source>
</evidence>
<dbReference type="InterPro" id="IPR036188">
    <property type="entry name" value="FAD/NAD-bd_sf"/>
</dbReference>
<reference evidence="10" key="1">
    <citation type="submission" date="2020-10" db="EMBL/GenBank/DDBJ databases">
        <title>Taxonomic study of unclassified bacteria belonging to the class Ktedonobacteria.</title>
        <authorList>
            <person name="Yabe S."/>
            <person name="Wang C.M."/>
            <person name="Zheng Y."/>
            <person name="Sakai Y."/>
            <person name="Cavaletti L."/>
            <person name="Monciardini P."/>
            <person name="Donadio S."/>
        </authorList>
    </citation>
    <scope>NUCLEOTIDE SEQUENCE</scope>
    <source>
        <strain evidence="10">SOSP1-1</strain>
    </source>
</reference>
<evidence type="ECO:0000259" key="9">
    <source>
        <dbReference type="Pfam" id="PF07992"/>
    </source>
</evidence>
<comment type="similarity">
    <text evidence="1">Belongs to the NADH dehydrogenase family.</text>
</comment>
<keyword evidence="8" id="KW-1133">Transmembrane helix</keyword>
<sequence length="405" mass="44780">MTPVEVVVIDRDNYHLFQPMLYQVATAGLPTTVISAPIREILHKQANTRVMLAEVTGVDVERRQVVLRGQLPLSYDYLIIATGASANYFQHPEWGEIAPSMKTLEDALAIRSMLLSAFEQAELEPDEEKRRALLTFVLVGAGPTGVELAGSIAELANKTLARDFRHLRPSLTRIMLVDAMPRILPTLPKDLARSAEKQLRHLGVELHVGKMVTDVSGEGITFGGEFVATRAVIWTAGVLASPAGVWLGTEVDHSGRVKVTTALTLQEHDNIFVIGDTACVLQGGKPLPGVAQVAIQEGEYVAEAIQRQLQGEHISYPFHYVDKGTMAMVGRAYALAAIGRLHIAGLIGWLLWVGIHIYNLISFRNRFIVTFQYALNYLTYQRSARIIYHTPDGGKFKREKHSHSM</sequence>
<evidence type="ECO:0000256" key="8">
    <source>
        <dbReference type="SAM" id="Phobius"/>
    </source>
</evidence>
<evidence type="ECO:0000256" key="7">
    <source>
        <dbReference type="ARBA" id="ARBA00047599"/>
    </source>
</evidence>
<evidence type="ECO:0000256" key="4">
    <source>
        <dbReference type="ARBA" id="ARBA00022827"/>
    </source>
</evidence>
<dbReference type="PANTHER" id="PTHR43706">
    <property type="entry name" value="NADH DEHYDROGENASE"/>
    <property type="match status" value="1"/>
</dbReference>
<protein>
    <recommendedName>
        <fullName evidence="2">NADH:ubiquinone reductase (non-electrogenic)</fullName>
        <ecNumber evidence="2">1.6.5.9</ecNumber>
    </recommendedName>
</protein>
<keyword evidence="6" id="KW-0520">NAD</keyword>
<accession>A0A8J3MVT8</accession>
<gene>
    <name evidence="10" type="primary">ndh</name>
    <name evidence="10" type="ORF">KSX_50130</name>
</gene>
<keyword evidence="4" id="KW-0274">FAD</keyword>
<proteinExistence type="inferred from homology"/>
<dbReference type="GO" id="GO:0050136">
    <property type="term" value="F:NADH dehydrogenase (quinone) (non-electrogenic) activity"/>
    <property type="evidence" value="ECO:0007669"/>
    <property type="project" value="UniProtKB-EC"/>
</dbReference>
<dbReference type="EMBL" id="BNJF01000002">
    <property type="protein sequence ID" value="GHO46850.1"/>
    <property type="molecule type" value="Genomic_DNA"/>
</dbReference>
<evidence type="ECO:0000256" key="6">
    <source>
        <dbReference type="ARBA" id="ARBA00023027"/>
    </source>
</evidence>
<keyword evidence="8" id="KW-0812">Transmembrane</keyword>
<dbReference type="Pfam" id="PF07992">
    <property type="entry name" value="Pyr_redox_2"/>
    <property type="match status" value="1"/>
</dbReference>
<feature type="transmembrane region" description="Helical" evidence="8">
    <location>
        <begin position="341"/>
        <end position="361"/>
    </location>
</feature>
<evidence type="ECO:0000313" key="10">
    <source>
        <dbReference type="EMBL" id="GHO46850.1"/>
    </source>
</evidence>
<dbReference type="PANTHER" id="PTHR43706:SF47">
    <property type="entry name" value="EXTERNAL NADH-UBIQUINONE OXIDOREDUCTASE 1, MITOCHONDRIAL-RELATED"/>
    <property type="match status" value="1"/>
</dbReference>
<dbReference type="InterPro" id="IPR023753">
    <property type="entry name" value="FAD/NAD-binding_dom"/>
</dbReference>
<dbReference type="AlphaFoldDB" id="A0A8J3MVT8"/>
<comment type="catalytic activity">
    <reaction evidence="7">
        <text>a quinone + NADH + H(+) = a quinol + NAD(+)</text>
        <dbReference type="Rhea" id="RHEA:46160"/>
        <dbReference type="ChEBI" id="CHEBI:15378"/>
        <dbReference type="ChEBI" id="CHEBI:24646"/>
        <dbReference type="ChEBI" id="CHEBI:57540"/>
        <dbReference type="ChEBI" id="CHEBI:57945"/>
        <dbReference type="ChEBI" id="CHEBI:132124"/>
        <dbReference type="EC" id="1.6.5.9"/>
    </reaction>
</comment>
<evidence type="ECO:0000256" key="1">
    <source>
        <dbReference type="ARBA" id="ARBA00005272"/>
    </source>
</evidence>
<comment type="caution">
    <text evidence="10">The sequence shown here is derived from an EMBL/GenBank/DDBJ whole genome shotgun (WGS) entry which is preliminary data.</text>
</comment>
<dbReference type="InterPro" id="IPR045024">
    <property type="entry name" value="NDH-2"/>
</dbReference>
<feature type="domain" description="FAD/NAD(P)-binding" evidence="9">
    <location>
        <begin position="4"/>
        <end position="298"/>
    </location>
</feature>
<evidence type="ECO:0000256" key="3">
    <source>
        <dbReference type="ARBA" id="ARBA00022630"/>
    </source>
</evidence>
<keyword evidence="11" id="KW-1185">Reference proteome</keyword>
<dbReference type="EC" id="1.6.5.9" evidence="2"/>
<dbReference type="SUPFAM" id="SSF51905">
    <property type="entry name" value="FAD/NAD(P)-binding domain"/>
    <property type="match status" value="1"/>
</dbReference>
<keyword evidence="8" id="KW-0472">Membrane</keyword>
<evidence type="ECO:0000256" key="5">
    <source>
        <dbReference type="ARBA" id="ARBA00023002"/>
    </source>
</evidence>
<dbReference type="Gene3D" id="3.50.50.100">
    <property type="match status" value="1"/>
</dbReference>
<name>A0A8J3MVT8_9CHLR</name>
<keyword evidence="3" id="KW-0285">Flavoprotein</keyword>
<evidence type="ECO:0000256" key="2">
    <source>
        <dbReference type="ARBA" id="ARBA00012637"/>
    </source>
</evidence>
<dbReference type="Proteomes" id="UP000612362">
    <property type="component" value="Unassembled WGS sequence"/>
</dbReference>
<keyword evidence="5" id="KW-0560">Oxidoreductase</keyword>